<proteinExistence type="predicted"/>
<reference evidence="2 3" key="1">
    <citation type="submission" date="2019-09" db="EMBL/GenBank/DDBJ databases">
        <title>A chromosome-level genome assembly of the Chinese tupelo Nyssa sinensis.</title>
        <authorList>
            <person name="Yang X."/>
            <person name="Kang M."/>
            <person name="Yang Y."/>
            <person name="Xiong H."/>
            <person name="Wang M."/>
            <person name="Zhang Z."/>
            <person name="Wang Z."/>
            <person name="Wu H."/>
            <person name="Ma T."/>
            <person name="Liu J."/>
            <person name="Xi Z."/>
        </authorList>
    </citation>
    <scope>NUCLEOTIDE SEQUENCE [LARGE SCALE GENOMIC DNA]</scope>
    <source>
        <strain evidence="2">J267</strain>
        <tissue evidence="2">Leaf</tissue>
    </source>
</reference>
<dbReference type="AlphaFoldDB" id="A0A5J5B8A0"/>
<sequence length="130" mass="14765">MIEELKKKAEDTELDFRTARSIIDNLKEQLISELKLDLSITRTAASKAEVEHHSEIEASRIFVVEEQKEKILKLGRRLASDGYNLCLKKIAKAYPEVDTEMLEHIVVLKAKSEKFEDNEDPGDPATLADP</sequence>
<protein>
    <submittedName>
        <fullName evidence="2">Uncharacterized protein</fullName>
    </submittedName>
</protein>
<evidence type="ECO:0000313" key="3">
    <source>
        <dbReference type="Proteomes" id="UP000325577"/>
    </source>
</evidence>
<evidence type="ECO:0000313" key="2">
    <source>
        <dbReference type="EMBL" id="KAA8538824.1"/>
    </source>
</evidence>
<dbReference type="Proteomes" id="UP000325577">
    <property type="component" value="Linkage Group LG14"/>
</dbReference>
<dbReference type="EMBL" id="CM018037">
    <property type="protein sequence ID" value="KAA8538824.1"/>
    <property type="molecule type" value="Genomic_DNA"/>
</dbReference>
<gene>
    <name evidence="2" type="ORF">F0562_025516</name>
</gene>
<organism evidence="2 3">
    <name type="scientific">Nyssa sinensis</name>
    <dbReference type="NCBI Taxonomy" id="561372"/>
    <lineage>
        <taxon>Eukaryota</taxon>
        <taxon>Viridiplantae</taxon>
        <taxon>Streptophyta</taxon>
        <taxon>Embryophyta</taxon>
        <taxon>Tracheophyta</taxon>
        <taxon>Spermatophyta</taxon>
        <taxon>Magnoliopsida</taxon>
        <taxon>eudicotyledons</taxon>
        <taxon>Gunneridae</taxon>
        <taxon>Pentapetalae</taxon>
        <taxon>asterids</taxon>
        <taxon>Cornales</taxon>
        <taxon>Nyssaceae</taxon>
        <taxon>Nyssa</taxon>
    </lineage>
</organism>
<keyword evidence="3" id="KW-1185">Reference proteome</keyword>
<evidence type="ECO:0000256" key="1">
    <source>
        <dbReference type="SAM" id="Coils"/>
    </source>
</evidence>
<keyword evidence="1" id="KW-0175">Coiled coil</keyword>
<accession>A0A5J5B8A0</accession>
<feature type="coiled-coil region" evidence="1">
    <location>
        <begin position="2"/>
        <end position="29"/>
    </location>
</feature>
<name>A0A5J5B8A0_9ASTE</name>